<evidence type="ECO:0000259" key="9">
    <source>
        <dbReference type="Pfam" id="PF14630"/>
    </source>
</evidence>
<accession>A0A9P5RV93</accession>
<keyword evidence="6" id="KW-0539">Nucleus</keyword>
<evidence type="ECO:0000313" key="12">
    <source>
        <dbReference type="Proteomes" id="UP000748756"/>
    </source>
</evidence>
<dbReference type="EMBL" id="JAAAUQ010000976">
    <property type="protein sequence ID" value="KAF9145055.1"/>
    <property type="molecule type" value="Genomic_DNA"/>
</dbReference>
<feature type="domain" description="Orc1-like AAA ATPase" evidence="8">
    <location>
        <begin position="13"/>
        <end position="240"/>
    </location>
</feature>
<evidence type="ECO:0000256" key="2">
    <source>
        <dbReference type="ARBA" id="ARBA00006269"/>
    </source>
</evidence>
<gene>
    <name evidence="11" type="primary">ORC5</name>
    <name evidence="11" type="ORF">BG015_012015</name>
</gene>
<dbReference type="Proteomes" id="UP000748756">
    <property type="component" value="Unassembled WGS sequence"/>
</dbReference>
<dbReference type="GO" id="GO:0005664">
    <property type="term" value="C:nuclear origin of replication recognition complex"/>
    <property type="evidence" value="ECO:0007669"/>
    <property type="project" value="TreeGrafter"/>
</dbReference>
<dbReference type="SUPFAM" id="SSF52540">
    <property type="entry name" value="P-loop containing nucleoside triphosphate hydrolases"/>
    <property type="match status" value="1"/>
</dbReference>
<dbReference type="Gene3D" id="3.40.50.300">
    <property type="entry name" value="P-loop containing nucleotide triphosphate hydrolases"/>
    <property type="match status" value="1"/>
</dbReference>
<dbReference type="Pfam" id="PF13191">
    <property type="entry name" value="AAA_16"/>
    <property type="match status" value="1"/>
</dbReference>
<keyword evidence="12" id="KW-1185">Reference proteome</keyword>
<comment type="subcellular location">
    <subcellularLocation>
        <location evidence="1">Nucleus</location>
    </subcellularLocation>
</comment>
<evidence type="ECO:0000256" key="1">
    <source>
        <dbReference type="ARBA" id="ARBA00004123"/>
    </source>
</evidence>
<evidence type="ECO:0000256" key="5">
    <source>
        <dbReference type="ARBA" id="ARBA00022840"/>
    </source>
</evidence>
<feature type="domain" description="Origin recognition complex subunit 5 C-terminal" evidence="9">
    <location>
        <begin position="413"/>
        <end position="554"/>
    </location>
</feature>
<dbReference type="InterPro" id="IPR041664">
    <property type="entry name" value="AAA_16"/>
</dbReference>
<keyword evidence="3" id="KW-0235">DNA replication</keyword>
<dbReference type="Pfam" id="PF14630">
    <property type="entry name" value="ORC5_C"/>
    <property type="match status" value="1"/>
</dbReference>
<reference evidence="11" key="1">
    <citation type="journal article" date="2020" name="Fungal Divers.">
        <title>Resolving the Mortierellaceae phylogeny through synthesis of multi-gene phylogenetics and phylogenomics.</title>
        <authorList>
            <person name="Vandepol N."/>
            <person name="Liber J."/>
            <person name="Desiro A."/>
            <person name="Na H."/>
            <person name="Kennedy M."/>
            <person name="Barry K."/>
            <person name="Grigoriev I.V."/>
            <person name="Miller A.N."/>
            <person name="O'Donnell K."/>
            <person name="Stajich J.E."/>
            <person name="Bonito G."/>
        </authorList>
    </citation>
    <scope>NUCLEOTIDE SEQUENCE</scope>
    <source>
        <strain evidence="11">NRRL 6426</strain>
    </source>
</reference>
<feature type="region of interest" description="Disordered" evidence="7">
    <location>
        <begin position="62"/>
        <end position="82"/>
    </location>
</feature>
<keyword evidence="4" id="KW-0547">Nucleotide-binding</keyword>
<feature type="compositionally biased region" description="Low complexity" evidence="7">
    <location>
        <begin position="66"/>
        <end position="77"/>
    </location>
</feature>
<evidence type="ECO:0000256" key="6">
    <source>
        <dbReference type="ARBA" id="ARBA00023242"/>
    </source>
</evidence>
<evidence type="ECO:0000313" key="11">
    <source>
        <dbReference type="EMBL" id="KAF9145055.1"/>
    </source>
</evidence>
<proteinExistence type="inferred from homology"/>
<feature type="domain" description="ORC5 lid" evidence="10">
    <location>
        <begin position="291"/>
        <end position="350"/>
    </location>
</feature>
<evidence type="ECO:0000256" key="7">
    <source>
        <dbReference type="SAM" id="MobiDB-lite"/>
    </source>
</evidence>
<dbReference type="PANTHER" id="PTHR12705">
    <property type="entry name" value="ORIGIN RECOGNITION COMPLEX SUBUNIT 5"/>
    <property type="match status" value="1"/>
</dbReference>
<dbReference type="GO" id="GO:0003688">
    <property type="term" value="F:DNA replication origin binding"/>
    <property type="evidence" value="ECO:0007669"/>
    <property type="project" value="TreeGrafter"/>
</dbReference>
<evidence type="ECO:0000259" key="10">
    <source>
        <dbReference type="Pfam" id="PF21639"/>
    </source>
</evidence>
<dbReference type="OrthoDB" id="365981at2759"/>
<comment type="caution">
    <text evidence="11">The sequence shown here is derived from an EMBL/GenBank/DDBJ whole genome shotgun (WGS) entry which is preliminary data.</text>
</comment>
<evidence type="ECO:0000256" key="3">
    <source>
        <dbReference type="ARBA" id="ARBA00022705"/>
    </source>
</evidence>
<dbReference type="InterPro" id="IPR048866">
    <property type="entry name" value="ORC5_lid"/>
</dbReference>
<dbReference type="AlphaFoldDB" id="A0A9P5RV93"/>
<dbReference type="InterPro" id="IPR047088">
    <property type="entry name" value="ORC5_C"/>
</dbReference>
<feature type="region of interest" description="Disordered" evidence="7">
    <location>
        <begin position="114"/>
        <end position="148"/>
    </location>
</feature>
<dbReference type="PANTHER" id="PTHR12705:SF0">
    <property type="entry name" value="ORIGIN RECOGNITION COMPLEX SUBUNIT 5"/>
    <property type="match status" value="1"/>
</dbReference>
<sequence length="558" mass="63206">MATSPQQQLHESFPGRAKQIDQILGFMGKPWAPTPPSLLINGNSSLGKTAVVKATLSIMLGGGGSSSSNNQSRSEQQLQEHRRRLPSRYAFLDCVECHTPRLIFEHAIYQLRNPPPSQEKGSTALPLIHTPTTGTSEKKEAAGSRKRKRVTNSPLDWNKCENVNEFVEWCRKICDTKDELDDFNETCDNHRTVHGSISKHQNETRYLVLDRAERLRDTAPTLIPVLMRLQELTGRNICVILITTIVWEKFRSKTGGYEPIVLNFPQYTKSETVAILRRDLPNREEEDLDLYMRFVDLVYDVFQRNCKDLNEMRHLVALLFPLYIKPVKEGKVQKHEVLKLHRHIQAYFVEAMDKLYLREISSTEWSDRTLSAASGSLSGASSSTGGGGGQVSGAPVGDRALTSALDVQNVFDLPYYTKFILIASFLASYNPPRLDMRYFAKVSNAGGKMTKRSKIAAAKKHGHDNMGSKLRQQLLGPKPFPIERMLAIFYSILDEEVEENVNVHTQIASLVSLRMLQRVTPMDKLDSIKCKCNVSYEMIKTLAKSTRFEIDKYLYDFS</sequence>
<evidence type="ECO:0000256" key="4">
    <source>
        <dbReference type="ARBA" id="ARBA00022741"/>
    </source>
</evidence>
<evidence type="ECO:0000259" key="8">
    <source>
        <dbReference type="Pfam" id="PF13191"/>
    </source>
</evidence>
<dbReference type="Pfam" id="PF21639">
    <property type="entry name" value="ORC5_lid"/>
    <property type="match status" value="1"/>
</dbReference>
<dbReference type="GO" id="GO:0006270">
    <property type="term" value="P:DNA replication initiation"/>
    <property type="evidence" value="ECO:0007669"/>
    <property type="project" value="TreeGrafter"/>
</dbReference>
<dbReference type="InterPro" id="IPR027417">
    <property type="entry name" value="P-loop_NTPase"/>
</dbReference>
<keyword evidence="5" id="KW-0067">ATP-binding</keyword>
<dbReference type="InterPro" id="IPR020796">
    <property type="entry name" value="ORC5"/>
</dbReference>
<protein>
    <submittedName>
        <fullName evidence="11">Origin recognition complex subunit 5</fullName>
    </submittedName>
</protein>
<comment type="similarity">
    <text evidence="2">Belongs to the ORC5 family.</text>
</comment>
<name>A0A9P5RV93_9FUNG</name>
<organism evidence="11 12">
    <name type="scientific">Linnemannia schmuckeri</name>
    <dbReference type="NCBI Taxonomy" id="64567"/>
    <lineage>
        <taxon>Eukaryota</taxon>
        <taxon>Fungi</taxon>
        <taxon>Fungi incertae sedis</taxon>
        <taxon>Mucoromycota</taxon>
        <taxon>Mortierellomycotina</taxon>
        <taxon>Mortierellomycetes</taxon>
        <taxon>Mortierellales</taxon>
        <taxon>Mortierellaceae</taxon>
        <taxon>Linnemannia</taxon>
    </lineage>
</organism>